<dbReference type="Pfam" id="PF13411">
    <property type="entry name" value="MerR_1"/>
    <property type="match status" value="1"/>
</dbReference>
<dbReference type="RefSeq" id="WP_029159612.1">
    <property type="nucleotide sequence ID" value="NZ_CP009933.1"/>
</dbReference>
<evidence type="ECO:0000313" key="3">
    <source>
        <dbReference type="EMBL" id="AKA68120.1"/>
    </source>
</evidence>
<keyword evidence="4" id="KW-1185">Reference proteome</keyword>
<protein>
    <submittedName>
        <fullName evidence="3">Transcriptional regulator, MerR family</fullName>
    </submittedName>
</protein>
<dbReference type="PANTHER" id="PTHR30204:SF97">
    <property type="entry name" value="MERR FAMILY REGULATORY PROTEIN"/>
    <property type="match status" value="1"/>
</dbReference>
<accession>A0A0E3JZB3</accession>
<dbReference type="GO" id="GO:0003677">
    <property type="term" value="F:DNA binding"/>
    <property type="evidence" value="ECO:0007669"/>
    <property type="project" value="UniProtKB-KW"/>
</dbReference>
<dbReference type="PANTHER" id="PTHR30204">
    <property type="entry name" value="REDOX-CYCLING DRUG-SENSING TRANSCRIPTIONAL ACTIVATOR SOXR"/>
    <property type="match status" value="1"/>
</dbReference>
<dbReference type="InterPro" id="IPR029442">
    <property type="entry name" value="GyrI-like"/>
</dbReference>
<organism evidence="3 4">
    <name type="scientific">Clostridium scatologenes</name>
    <dbReference type="NCBI Taxonomy" id="1548"/>
    <lineage>
        <taxon>Bacteria</taxon>
        <taxon>Bacillati</taxon>
        <taxon>Bacillota</taxon>
        <taxon>Clostridia</taxon>
        <taxon>Eubacteriales</taxon>
        <taxon>Clostridiaceae</taxon>
        <taxon>Clostridium</taxon>
    </lineage>
</organism>
<dbReference type="Pfam" id="PF06445">
    <property type="entry name" value="GyrI-like"/>
    <property type="match status" value="1"/>
</dbReference>
<dbReference type="EMBL" id="CP009933">
    <property type="protein sequence ID" value="AKA68120.1"/>
    <property type="molecule type" value="Genomic_DNA"/>
</dbReference>
<keyword evidence="1" id="KW-0238">DNA-binding</keyword>
<dbReference type="KEGG" id="csq:CSCA_0995"/>
<dbReference type="InterPro" id="IPR047057">
    <property type="entry name" value="MerR_fam"/>
</dbReference>
<feature type="domain" description="HTH merR-type" evidence="2">
    <location>
        <begin position="1"/>
        <end position="71"/>
    </location>
</feature>
<dbReference type="InterPro" id="IPR009061">
    <property type="entry name" value="DNA-bd_dom_put_sf"/>
</dbReference>
<dbReference type="PROSITE" id="PS50937">
    <property type="entry name" value="HTH_MERR_2"/>
    <property type="match status" value="1"/>
</dbReference>
<name>A0A0E3JZB3_CLOSL</name>
<dbReference type="SMART" id="SM00422">
    <property type="entry name" value="HTH_MERR"/>
    <property type="match status" value="1"/>
</dbReference>
<dbReference type="SUPFAM" id="SSF55136">
    <property type="entry name" value="Probable bacterial effector-binding domain"/>
    <property type="match status" value="1"/>
</dbReference>
<dbReference type="Gene3D" id="1.10.1660.10">
    <property type="match status" value="1"/>
</dbReference>
<dbReference type="SUPFAM" id="SSF46955">
    <property type="entry name" value="Putative DNA-binding domain"/>
    <property type="match status" value="1"/>
</dbReference>
<sequence>MYTIGQFSKIGKVSTKMLRHYDKIGLIKPSFVNPENQYRYYERCQVKDILKINKLKIYKFSLDEIKQIIEDKSNETLKKLLQKQIFYITNEINQNNNILFELKSCVKDLKKGDDIMTSKRSFKILIDNLDDKLILSLRDRISMDNIASLIGKVFENIYRNNLRVCGNIMTIYYDEDFDESNADIEVCIPVDKKFETDSMKTRILKGGLHVHTIFIGAYSEIGEAYAELTDWIEKNNYEIIGAPYDKYIKGPDSKCSPNEFVTEVYFPIKQR</sequence>
<dbReference type="Gene3D" id="3.20.80.10">
    <property type="entry name" value="Regulatory factor, effector binding domain"/>
    <property type="match status" value="1"/>
</dbReference>
<dbReference type="InterPro" id="IPR011256">
    <property type="entry name" value="Reg_factor_effector_dom_sf"/>
</dbReference>
<dbReference type="AlphaFoldDB" id="A0A0E3JZB3"/>
<reference evidence="3 4" key="1">
    <citation type="journal article" date="2015" name="J. Biotechnol.">
        <title>Complete genome sequence of a malodorant-producing acetogen, Clostridium scatologenes ATCC 25775(T).</title>
        <authorList>
            <person name="Zhu Z."/>
            <person name="Guo T."/>
            <person name="Zheng H."/>
            <person name="Song T."/>
            <person name="Ouyang P."/>
            <person name="Xie J."/>
        </authorList>
    </citation>
    <scope>NUCLEOTIDE SEQUENCE [LARGE SCALE GENOMIC DNA]</scope>
    <source>
        <strain evidence="3 4">ATCC 25775</strain>
    </source>
</reference>
<evidence type="ECO:0000256" key="1">
    <source>
        <dbReference type="ARBA" id="ARBA00023125"/>
    </source>
</evidence>
<gene>
    <name evidence="3" type="ORF">CSCA_0995</name>
</gene>
<dbReference type="HOGENOM" id="CLU_065103_2_1_9"/>
<dbReference type="GO" id="GO:0003700">
    <property type="term" value="F:DNA-binding transcription factor activity"/>
    <property type="evidence" value="ECO:0007669"/>
    <property type="project" value="InterPro"/>
</dbReference>
<dbReference type="SMART" id="SM00871">
    <property type="entry name" value="AraC_E_bind"/>
    <property type="match status" value="1"/>
</dbReference>
<proteinExistence type="predicted"/>
<dbReference type="InterPro" id="IPR010499">
    <property type="entry name" value="AraC_E-bd"/>
</dbReference>
<dbReference type="Proteomes" id="UP000033115">
    <property type="component" value="Chromosome"/>
</dbReference>
<dbReference type="STRING" id="1548.CSCA_0995"/>
<evidence type="ECO:0000313" key="4">
    <source>
        <dbReference type="Proteomes" id="UP000033115"/>
    </source>
</evidence>
<evidence type="ECO:0000259" key="2">
    <source>
        <dbReference type="PROSITE" id="PS50937"/>
    </source>
</evidence>
<dbReference type="InterPro" id="IPR000551">
    <property type="entry name" value="MerR-type_HTH_dom"/>
</dbReference>